<proteinExistence type="predicted"/>
<evidence type="ECO:0000313" key="3">
    <source>
        <dbReference type="Proteomes" id="UP000004754"/>
    </source>
</evidence>
<dbReference type="eggNOG" id="COG1943">
    <property type="taxonomic scope" value="Bacteria"/>
</dbReference>
<protein>
    <recommendedName>
        <fullName evidence="1">Transposase IS200-like domain-containing protein</fullName>
    </recommendedName>
</protein>
<accession>E6MEJ7</accession>
<keyword evidence="3" id="KW-1185">Reference proteome</keyword>
<gene>
    <name evidence="2" type="ORF">HMP0721_0430</name>
</gene>
<evidence type="ECO:0000259" key="1">
    <source>
        <dbReference type="Pfam" id="PF01797"/>
    </source>
</evidence>
<dbReference type="GO" id="GO:0004803">
    <property type="term" value="F:transposase activity"/>
    <property type="evidence" value="ECO:0007669"/>
    <property type="project" value="InterPro"/>
</dbReference>
<dbReference type="GO" id="GO:0006313">
    <property type="term" value="P:DNA transposition"/>
    <property type="evidence" value="ECO:0007669"/>
    <property type="project" value="InterPro"/>
</dbReference>
<dbReference type="SUPFAM" id="SSF143422">
    <property type="entry name" value="Transposase IS200-like"/>
    <property type="match status" value="1"/>
</dbReference>
<dbReference type="Proteomes" id="UP000004754">
    <property type="component" value="Unassembled WGS sequence"/>
</dbReference>
<dbReference type="Gene3D" id="3.30.70.1290">
    <property type="entry name" value="Transposase IS200-like"/>
    <property type="match status" value="1"/>
</dbReference>
<dbReference type="NCBIfam" id="NF033573">
    <property type="entry name" value="transpos_IS200"/>
    <property type="match status" value="1"/>
</dbReference>
<dbReference type="PANTHER" id="PTHR33360">
    <property type="entry name" value="TRANSPOSASE FOR INSERTION SEQUENCE ELEMENT IS200"/>
    <property type="match status" value="1"/>
</dbReference>
<evidence type="ECO:0000313" key="2">
    <source>
        <dbReference type="EMBL" id="EFV02522.1"/>
    </source>
</evidence>
<dbReference type="AlphaFoldDB" id="E6MEJ7"/>
<dbReference type="PANTHER" id="PTHR33360:SF2">
    <property type="entry name" value="TRANSPOSASE FOR INSERTION SEQUENCE ELEMENT IS200"/>
    <property type="match status" value="1"/>
</dbReference>
<dbReference type="HOGENOM" id="CLU_101320_4_1_9"/>
<dbReference type="InterPro" id="IPR002686">
    <property type="entry name" value="Transposase_17"/>
</dbReference>
<reference evidence="2 3" key="1">
    <citation type="submission" date="2010-12" db="EMBL/GenBank/DDBJ databases">
        <authorList>
            <person name="Muzny D."/>
            <person name="Qin X."/>
            <person name="Deng J."/>
            <person name="Jiang H."/>
            <person name="Liu Y."/>
            <person name="Qu J."/>
            <person name="Song X.-Z."/>
            <person name="Zhang L."/>
            <person name="Thornton R."/>
            <person name="Coyle M."/>
            <person name="Francisco L."/>
            <person name="Jackson L."/>
            <person name="Javaid M."/>
            <person name="Korchina V."/>
            <person name="Kovar C."/>
            <person name="Mata R."/>
            <person name="Mathew T."/>
            <person name="Ngo R."/>
            <person name="Nguyen L."/>
            <person name="Nguyen N."/>
            <person name="Okwuonu G."/>
            <person name="Ongeri F."/>
            <person name="Pham C."/>
            <person name="Simmons D."/>
            <person name="Wilczek-Boney K."/>
            <person name="Hale W."/>
            <person name="Jakkamsetti A."/>
            <person name="Pham P."/>
            <person name="Ruth R."/>
            <person name="San Lucas F."/>
            <person name="Warren J."/>
            <person name="Zhang J."/>
            <person name="Zhao Z."/>
            <person name="Zhou C."/>
            <person name="Zhu D."/>
            <person name="Lee S."/>
            <person name="Bess C."/>
            <person name="Blankenburg K."/>
            <person name="Forbes L."/>
            <person name="Fu Q."/>
            <person name="Gubbala S."/>
            <person name="Hirani K."/>
            <person name="Jayaseelan J.C."/>
            <person name="Lara F."/>
            <person name="Munidasa M."/>
            <person name="Palculict T."/>
            <person name="Patil S."/>
            <person name="Pu L.-L."/>
            <person name="Saada N."/>
            <person name="Tang L."/>
            <person name="Weissenberger G."/>
            <person name="Zhu Y."/>
            <person name="Hemphill L."/>
            <person name="Shang Y."/>
            <person name="Youmans B."/>
            <person name="Ayvaz T."/>
            <person name="Ross M."/>
            <person name="Santibanez J."/>
            <person name="Aqrawi P."/>
            <person name="Gross S."/>
            <person name="Joshi V."/>
            <person name="Fowler G."/>
            <person name="Nazareth L."/>
            <person name="Reid J."/>
            <person name="Worley K."/>
            <person name="Petrosino J."/>
            <person name="Highlander S."/>
            <person name="Gibbs R."/>
        </authorList>
    </citation>
    <scope>NUCLEOTIDE SEQUENCE [LARGE SCALE GENOMIC DNA]</scope>
    <source>
        <strain evidence="2 3">ATCC 23263</strain>
    </source>
</reference>
<sequence>MNVQISYRLYRLLTPKDRRKIIYNQYKADIRDILKQLCGYKGEEILEGRLMSDHIHMPVNIPPKISVSSFMGYFIRKKRINDV</sequence>
<dbReference type="GO" id="GO:0003677">
    <property type="term" value="F:DNA binding"/>
    <property type="evidence" value="ECO:0007669"/>
    <property type="project" value="InterPro"/>
</dbReference>
<name>E6MEJ7_9FIRM</name>
<dbReference type="Pfam" id="PF01797">
    <property type="entry name" value="Y1_Tnp"/>
    <property type="match status" value="1"/>
</dbReference>
<dbReference type="InterPro" id="IPR036515">
    <property type="entry name" value="Transposase_17_sf"/>
</dbReference>
<dbReference type="STRING" id="887929.HMP0721_0430"/>
<organism evidence="2 3">
    <name type="scientific">Pseudoramibacter alactolyticus ATCC 23263</name>
    <dbReference type="NCBI Taxonomy" id="887929"/>
    <lineage>
        <taxon>Bacteria</taxon>
        <taxon>Bacillati</taxon>
        <taxon>Bacillota</taxon>
        <taxon>Clostridia</taxon>
        <taxon>Eubacteriales</taxon>
        <taxon>Eubacteriaceae</taxon>
        <taxon>Pseudoramibacter</taxon>
    </lineage>
</organism>
<comment type="caution">
    <text evidence="2">The sequence shown here is derived from an EMBL/GenBank/DDBJ whole genome shotgun (WGS) entry which is preliminary data.</text>
</comment>
<dbReference type="EMBL" id="AEQN01000007">
    <property type="protein sequence ID" value="EFV02522.1"/>
    <property type="molecule type" value="Genomic_DNA"/>
</dbReference>
<feature type="domain" description="Transposase IS200-like" evidence="1">
    <location>
        <begin position="12"/>
        <end position="74"/>
    </location>
</feature>